<proteinExistence type="predicted"/>
<organism evidence="1 2">
    <name type="scientific">Purpureocillium lilacinum</name>
    <name type="common">Paecilomyces lilacinus</name>
    <dbReference type="NCBI Taxonomy" id="33203"/>
    <lineage>
        <taxon>Eukaryota</taxon>
        <taxon>Fungi</taxon>
        <taxon>Dikarya</taxon>
        <taxon>Ascomycota</taxon>
        <taxon>Pezizomycotina</taxon>
        <taxon>Sordariomycetes</taxon>
        <taxon>Hypocreomycetidae</taxon>
        <taxon>Hypocreales</taxon>
        <taxon>Ophiocordycipitaceae</taxon>
        <taxon>Purpureocillium</taxon>
    </lineage>
</organism>
<reference evidence="1" key="1">
    <citation type="submission" date="2024-12" db="EMBL/GenBank/DDBJ databases">
        <title>Comparative genomics and development of molecular markers within Purpureocillium lilacinum and among Purpureocillium species.</title>
        <authorList>
            <person name="Yeh Z.-Y."/>
            <person name="Ni N.-T."/>
            <person name="Lo P.-H."/>
            <person name="Mushyakhwo K."/>
            <person name="Lin C.-F."/>
            <person name="Nai Y.-S."/>
        </authorList>
    </citation>
    <scope>NUCLEOTIDE SEQUENCE</scope>
    <source>
        <strain evidence="1">NCHU-NPUST-175</strain>
    </source>
</reference>
<keyword evidence="2" id="KW-1185">Reference proteome</keyword>
<protein>
    <submittedName>
        <fullName evidence="1">Uncharacterized protein</fullName>
    </submittedName>
</protein>
<evidence type="ECO:0000313" key="1">
    <source>
        <dbReference type="EMBL" id="KAL3954738.1"/>
    </source>
</evidence>
<comment type="caution">
    <text evidence="1">The sequence shown here is derived from an EMBL/GenBank/DDBJ whole genome shotgun (WGS) entry which is preliminary data.</text>
</comment>
<dbReference type="Proteomes" id="UP001638806">
    <property type="component" value="Unassembled WGS sequence"/>
</dbReference>
<sequence length="323" mass="34929">MGKPKSLVHQCSAHQYAPGSTSQSMLFADGRSLSVKGRLLLLGIGLVGGKLRSKLNTLGGHARGQGRACQTSAGPATEHQGTGASPKQKPGSRDRASSSQARPLRRGRRRHHHARRHRQPTTTFGRGAEATRTSGRPVAHVTNGHVNLPIWKTPLSSRRKQRGPAKQAGEPSRPGRASVAVFESPVPDPKHSPPSPGQGQPNGTPPPPPPFPSPRHPCLRRSTLFLKGERHGPGDAPRTPPGFAERASFHRLTADMTGLLCLRLRPTRPSSESSCGRQPTDHFQTTRFSHEPLLVDGTDSTAHPLPESWFCPSRTTLDDFVWV</sequence>
<dbReference type="EMBL" id="JBGNUJ010000010">
    <property type="protein sequence ID" value="KAL3954738.1"/>
    <property type="molecule type" value="Genomic_DNA"/>
</dbReference>
<accession>A0ACC4DF81</accession>
<name>A0ACC4DF81_PURLI</name>
<gene>
    <name evidence="1" type="ORF">ACCO45_010301</name>
</gene>
<evidence type="ECO:0000313" key="2">
    <source>
        <dbReference type="Proteomes" id="UP001638806"/>
    </source>
</evidence>